<dbReference type="AlphaFoldDB" id="F0RXF6"/>
<dbReference type="KEGG" id="sbu:SpiBuddy_0164"/>
<comment type="subcellular location">
    <subcellularLocation>
        <location evidence="1">Cell envelope</location>
    </subcellularLocation>
</comment>
<dbReference type="PANTHER" id="PTHR46847:SF1">
    <property type="entry name" value="D-ALLOSE-BINDING PERIPLASMIC PROTEIN-RELATED"/>
    <property type="match status" value="1"/>
</dbReference>
<dbReference type="SUPFAM" id="SSF53822">
    <property type="entry name" value="Periplasmic binding protein-like I"/>
    <property type="match status" value="1"/>
</dbReference>
<sequence>MISDKLIVRIPINKSKYLLIFIIINRILCFPVTRLKVGLVTAQGVSESKGVPKIGIAVPSPDHGWTGGIGWWADKAVRDLQQQYPGKYEFKVLHADGYAKQISDVEDLMVWGMDYLVILPHESAPLTPVVKEAHASGVKCIVVDRGLTDTTFGYVNLAGNNPEMGKVSGIFMRDYMKANKLTKYVAMGGMPVVIDGERMNAFFDEITKEPSLINLAGGRSYDFADWSTQKGLELMENYIQKYPEIHAVFCQDDDVMTGVLQAIKESGRKDIKLVFGGAGSKAAYEMIMNNDPLVKATATYHPSMVYDAIMYCLDVVEGKKSDAFHTAKSPTAVVLPSVLVDKNNVMKFYDKDSVF</sequence>
<feature type="domain" description="Periplasmic binding protein" evidence="4">
    <location>
        <begin position="54"/>
        <end position="320"/>
    </location>
</feature>
<dbReference type="GO" id="GO:0030246">
    <property type="term" value="F:carbohydrate binding"/>
    <property type="evidence" value="ECO:0007669"/>
    <property type="project" value="UniProtKB-ARBA"/>
</dbReference>
<accession>F0RXF6</accession>
<keyword evidence="6" id="KW-1185">Reference proteome</keyword>
<evidence type="ECO:0000259" key="4">
    <source>
        <dbReference type="Pfam" id="PF13407"/>
    </source>
</evidence>
<dbReference type="InterPro" id="IPR028082">
    <property type="entry name" value="Peripla_BP_I"/>
</dbReference>
<dbReference type="InterPro" id="IPR025997">
    <property type="entry name" value="SBP_2_dom"/>
</dbReference>
<dbReference type="Pfam" id="PF13407">
    <property type="entry name" value="Peripla_BP_4"/>
    <property type="match status" value="1"/>
</dbReference>
<comment type="similarity">
    <text evidence="2">Belongs to the bacterial solute-binding protein 2 family.</text>
</comment>
<proteinExistence type="inferred from homology"/>
<dbReference type="eggNOG" id="COG1879">
    <property type="taxonomic scope" value="Bacteria"/>
</dbReference>
<organism evidence="5 6">
    <name type="scientific">Sphaerochaeta globosa (strain ATCC BAA-1886 / DSM 22777 / Buddy)</name>
    <name type="common">Spirochaeta sp. (strain Buddy)</name>
    <dbReference type="NCBI Taxonomy" id="158189"/>
    <lineage>
        <taxon>Bacteria</taxon>
        <taxon>Pseudomonadati</taxon>
        <taxon>Spirochaetota</taxon>
        <taxon>Spirochaetia</taxon>
        <taxon>Spirochaetales</taxon>
        <taxon>Sphaerochaetaceae</taxon>
        <taxon>Sphaerochaeta</taxon>
    </lineage>
</organism>
<dbReference type="STRING" id="158189.SpiBuddy_0164"/>
<evidence type="ECO:0000313" key="5">
    <source>
        <dbReference type="EMBL" id="ADY12006.1"/>
    </source>
</evidence>
<dbReference type="EMBL" id="CP002541">
    <property type="protein sequence ID" value="ADY12006.1"/>
    <property type="molecule type" value="Genomic_DNA"/>
</dbReference>
<evidence type="ECO:0000313" key="6">
    <source>
        <dbReference type="Proteomes" id="UP000008466"/>
    </source>
</evidence>
<dbReference type="GO" id="GO:0030313">
    <property type="term" value="C:cell envelope"/>
    <property type="evidence" value="ECO:0007669"/>
    <property type="project" value="UniProtKB-SubCell"/>
</dbReference>
<protein>
    <submittedName>
        <fullName evidence="5">Periplasmic-binding protein/LacI transcriptional regulator</fullName>
    </submittedName>
</protein>
<evidence type="ECO:0000256" key="3">
    <source>
        <dbReference type="ARBA" id="ARBA00022729"/>
    </source>
</evidence>
<dbReference type="PANTHER" id="PTHR46847">
    <property type="entry name" value="D-ALLOSE-BINDING PERIPLASMIC PROTEIN-RELATED"/>
    <property type="match status" value="1"/>
</dbReference>
<dbReference type="HOGENOM" id="CLU_037628_3_2_12"/>
<keyword evidence="3" id="KW-0732">Signal</keyword>
<dbReference type="Proteomes" id="UP000008466">
    <property type="component" value="Chromosome"/>
</dbReference>
<evidence type="ECO:0000256" key="2">
    <source>
        <dbReference type="ARBA" id="ARBA00007639"/>
    </source>
</evidence>
<gene>
    <name evidence="5" type="ordered locus">SpiBuddy_0164</name>
</gene>
<name>F0RXF6_SPHGB</name>
<evidence type="ECO:0000256" key="1">
    <source>
        <dbReference type="ARBA" id="ARBA00004196"/>
    </source>
</evidence>
<reference evidence="6" key="1">
    <citation type="submission" date="2011-02" db="EMBL/GenBank/DDBJ databases">
        <title>Complete sequence of Spirochaeta sp. Buddy.</title>
        <authorList>
            <person name="Lucas S."/>
            <person name="Copeland A."/>
            <person name="Lapidus A."/>
            <person name="Cheng J.-F."/>
            <person name="Goodwin L."/>
            <person name="Pitluck S."/>
            <person name="Zeytun A."/>
            <person name="Detter J.C."/>
            <person name="Han C."/>
            <person name="Tapia R."/>
            <person name="Land M."/>
            <person name="Hauser L."/>
            <person name="Kyrpides N."/>
            <person name="Ivanova N."/>
            <person name="Mikhailova N."/>
            <person name="Pagani I."/>
            <person name="Ritalahti K.M."/>
            <person name="Loeffler F.E."/>
            <person name="Woyke T."/>
        </authorList>
    </citation>
    <scope>NUCLEOTIDE SEQUENCE [LARGE SCALE GENOMIC DNA]</scope>
    <source>
        <strain evidence="6">ATCC BAA-1886 / DSM 22777 / Buddy</strain>
    </source>
</reference>
<dbReference type="Gene3D" id="3.40.50.2300">
    <property type="match status" value="2"/>
</dbReference>